<dbReference type="Gene3D" id="3.40.1400.10">
    <property type="entry name" value="Sugar-phosphate isomerase, RpiB/LacA/LacB"/>
    <property type="match status" value="1"/>
</dbReference>
<dbReference type="Pfam" id="PF02502">
    <property type="entry name" value="LacAB_rpiB"/>
    <property type="match status" value="1"/>
</dbReference>
<dbReference type="SUPFAM" id="SSF89623">
    <property type="entry name" value="Ribose/Galactose isomerase RpiB/AlsB"/>
    <property type="match status" value="1"/>
</dbReference>
<protein>
    <submittedName>
        <fullName evidence="2">Uncharacterized protein</fullName>
    </submittedName>
</protein>
<organism evidence="2 3">
    <name type="scientific">Candidatus Collierbacteria bacterium GW2011_GWC2_44_18</name>
    <dbReference type="NCBI Taxonomy" id="1618392"/>
    <lineage>
        <taxon>Bacteria</taxon>
        <taxon>Candidatus Collieribacteriota</taxon>
    </lineage>
</organism>
<comment type="caution">
    <text evidence="2">The sequence shown here is derived from an EMBL/GenBank/DDBJ whole genome shotgun (WGS) entry which is preliminary data.</text>
</comment>
<evidence type="ECO:0000313" key="3">
    <source>
        <dbReference type="Proteomes" id="UP000034172"/>
    </source>
</evidence>
<comment type="similarity">
    <text evidence="1">Belongs to the LacAB/RpiB family.</text>
</comment>
<evidence type="ECO:0000256" key="1">
    <source>
        <dbReference type="ARBA" id="ARBA00008754"/>
    </source>
</evidence>
<name>A0A0G1K150_9BACT</name>
<dbReference type="GO" id="GO:0005975">
    <property type="term" value="P:carbohydrate metabolic process"/>
    <property type="evidence" value="ECO:0007669"/>
    <property type="project" value="InterPro"/>
</dbReference>
<accession>A0A0G1K150</accession>
<dbReference type="InterPro" id="IPR036569">
    <property type="entry name" value="RpiB_LacA_LacB_sf"/>
</dbReference>
<dbReference type="PIRSF" id="PIRSF005384">
    <property type="entry name" value="RpiB_LacA_B"/>
    <property type="match status" value="1"/>
</dbReference>
<dbReference type="EMBL" id="LCIE01000001">
    <property type="protein sequence ID" value="KKT49872.1"/>
    <property type="molecule type" value="Genomic_DNA"/>
</dbReference>
<gene>
    <name evidence="2" type="ORF">UW41_C0001G0018</name>
</gene>
<dbReference type="InterPro" id="IPR003500">
    <property type="entry name" value="RpiB_LacA_LacB"/>
</dbReference>
<evidence type="ECO:0000313" key="2">
    <source>
        <dbReference type="EMBL" id="KKT49872.1"/>
    </source>
</evidence>
<proteinExistence type="inferred from homology"/>
<reference evidence="2 3" key="1">
    <citation type="journal article" date="2015" name="Nature">
        <title>rRNA introns, odd ribosomes, and small enigmatic genomes across a large radiation of phyla.</title>
        <authorList>
            <person name="Brown C.T."/>
            <person name="Hug L.A."/>
            <person name="Thomas B.C."/>
            <person name="Sharon I."/>
            <person name="Castelle C.J."/>
            <person name="Singh A."/>
            <person name="Wilkins M.J."/>
            <person name="Williams K.H."/>
            <person name="Banfield J.F."/>
        </authorList>
    </citation>
    <scope>NUCLEOTIDE SEQUENCE [LARGE SCALE GENOMIC DNA]</scope>
</reference>
<dbReference type="PANTHER" id="PTHR30345">
    <property type="entry name" value="RIBOSE-5-PHOSPHATE ISOMERASE B"/>
    <property type="match status" value="1"/>
</dbReference>
<sequence>MKESIKKWLATEGYTVDDVGADSLVAEDDYVYFAKQAVKAVTSSGDRVLLFCRNGFGMVMTANRFAGVRCGLAFDVEAVRKGRTDDDINALSIPSDYVDEVSAMRMVRVFLTEEMSRDEKYQRRIMKLDNLI</sequence>
<dbReference type="AlphaFoldDB" id="A0A0G1K150"/>
<dbReference type="GO" id="GO:0016861">
    <property type="term" value="F:intramolecular oxidoreductase activity, interconverting aldoses and ketoses"/>
    <property type="evidence" value="ECO:0007669"/>
    <property type="project" value="UniProtKB-ARBA"/>
</dbReference>
<dbReference type="STRING" id="1618392.UW41_C0001G0018"/>
<dbReference type="PANTHER" id="PTHR30345:SF0">
    <property type="entry name" value="DNA DAMAGE-REPAIR_TOLERATION PROTEIN DRT102"/>
    <property type="match status" value="1"/>
</dbReference>
<dbReference type="Proteomes" id="UP000034172">
    <property type="component" value="Unassembled WGS sequence"/>
</dbReference>